<reference evidence="3" key="1">
    <citation type="submission" date="2020-10" db="EMBL/GenBank/DDBJ databases">
        <authorList>
            <person name="Gilroy R."/>
        </authorList>
    </citation>
    <scope>NUCLEOTIDE SEQUENCE</scope>
    <source>
        <strain evidence="3">20514</strain>
    </source>
</reference>
<name>A0A9D9HE95_9BACT</name>
<dbReference type="AlphaFoldDB" id="A0A9D9HE95"/>
<organism evidence="3 4">
    <name type="scientific">Candidatus Cryptobacteroides merdigallinarum</name>
    <dbReference type="NCBI Taxonomy" id="2840770"/>
    <lineage>
        <taxon>Bacteria</taxon>
        <taxon>Pseudomonadati</taxon>
        <taxon>Bacteroidota</taxon>
        <taxon>Bacteroidia</taxon>
        <taxon>Bacteroidales</taxon>
        <taxon>Candidatus Cryptobacteroides</taxon>
    </lineage>
</organism>
<protein>
    <submittedName>
        <fullName evidence="3">PepSY-like domain-containing protein</fullName>
    </submittedName>
</protein>
<feature type="signal peptide" evidence="1">
    <location>
        <begin position="1"/>
        <end position="20"/>
    </location>
</feature>
<proteinExistence type="predicted"/>
<feature type="chain" id="PRO_5038824056" evidence="1">
    <location>
        <begin position="21"/>
        <end position="145"/>
    </location>
</feature>
<evidence type="ECO:0000313" key="4">
    <source>
        <dbReference type="Proteomes" id="UP000810252"/>
    </source>
</evidence>
<gene>
    <name evidence="3" type="ORF">IAC29_02885</name>
</gene>
<evidence type="ECO:0000259" key="2">
    <source>
        <dbReference type="Pfam" id="PF11396"/>
    </source>
</evidence>
<comment type="caution">
    <text evidence="3">The sequence shown here is derived from an EMBL/GenBank/DDBJ whole genome shotgun (WGS) entry which is preliminary data.</text>
</comment>
<reference evidence="3" key="2">
    <citation type="journal article" date="2021" name="PeerJ">
        <title>Extensive microbial diversity within the chicken gut microbiome revealed by metagenomics and culture.</title>
        <authorList>
            <person name="Gilroy R."/>
            <person name="Ravi A."/>
            <person name="Getino M."/>
            <person name="Pursley I."/>
            <person name="Horton D.L."/>
            <person name="Alikhan N.F."/>
            <person name="Baker D."/>
            <person name="Gharbi K."/>
            <person name="Hall N."/>
            <person name="Watson M."/>
            <person name="Adriaenssens E.M."/>
            <person name="Foster-Nyarko E."/>
            <person name="Jarju S."/>
            <person name="Secka A."/>
            <person name="Antonio M."/>
            <person name="Oren A."/>
            <person name="Chaudhuri R.R."/>
            <person name="La Ragione R."/>
            <person name="Hildebrand F."/>
            <person name="Pallen M.J."/>
        </authorList>
    </citation>
    <scope>NUCLEOTIDE SEQUENCE</scope>
    <source>
        <strain evidence="3">20514</strain>
    </source>
</reference>
<sequence length="145" mass="16813">MKKILFVLASMFMFAGIASADNDRIVPYDQLPLKAQQFVSQYFPSEKVSYVKEEADFMELSYEVVFAQGTKVEFTGHGEWKEVDCRYSTLNPELVPAQIKDYVSRNFPDVQFVKIEKGYRGIEVKLTNRLELTFDQNFNLVDIDD</sequence>
<dbReference type="Proteomes" id="UP000810252">
    <property type="component" value="Unassembled WGS sequence"/>
</dbReference>
<keyword evidence="1" id="KW-0732">Signal</keyword>
<dbReference type="Pfam" id="PF11396">
    <property type="entry name" value="PepSY_like"/>
    <property type="match status" value="1"/>
</dbReference>
<evidence type="ECO:0000313" key="3">
    <source>
        <dbReference type="EMBL" id="MBO8448201.1"/>
    </source>
</evidence>
<dbReference type="SUPFAM" id="SSF160574">
    <property type="entry name" value="BT0923-like"/>
    <property type="match status" value="1"/>
</dbReference>
<accession>A0A9D9HE95</accession>
<feature type="domain" description="Putative beta-lactamase-inhibitor-like PepSY-like" evidence="2">
    <location>
        <begin position="61"/>
        <end position="141"/>
    </location>
</feature>
<dbReference type="EMBL" id="JADIMQ010000043">
    <property type="protein sequence ID" value="MBO8448201.1"/>
    <property type="molecule type" value="Genomic_DNA"/>
</dbReference>
<dbReference type="Gene3D" id="3.40.1420.30">
    <property type="match status" value="1"/>
</dbReference>
<dbReference type="InterPro" id="IPR021533">
    <property type="entry name" value="PepSY-like"/>
</dbReference>
<evidence type="ECO:0000256" key="1">
    <source>
        <dbReference type="SAM" id="SignalP"/>
    </source>
</evidence>